<feature type="compositionally biased region" description="Polar residues" evidence="1">
    <location>
        <begin position="27"/>
        <end position="49"/>
    </location>
</feature>
<gene>
    <name evidence="2" type="ORF">B296_00001886</name>
</gene>
<feature type="region of interest" description="Disordered" evidence="1">
    <location>
        <begin position="27"/>
        <end position="63"/>
    </location>
</feature>
<dbReference type="EMBL" id="AMZH03000845">
    <property type="protein sequence ID" value="RRT81711.1"/>
    <property type="molecule type" value="Genomic_DNA"/>
</dbReference>
<dbReference type="Proteomes" id="UP000287651">
    <property type="component" value="Unassembled WGS sequence"/>
</dbReference>
<accession>A0A427AZM9</accession>
<dbReference type="AlphaFoldDB" id="A0A427AZM9"/>
<proteinExistence type="predicted"/>
<reference evidence="2 3" key="1">
    <citation type="journal article" date="2014" name="Agronomy (Basel)">
        <title>A Draft Genome Sequence for Ensete ventricosum, the Drought-Tolerant Tree Against Hunger.</title>
        <authorList>
            <person name="Harrison J."/>
            <person name="Moore K.A."/>
            <person name="Paszkiewicz K."/>
            <person name="Jones T."/>
            <person name="Grant M."/>
            <person name="Ambacheew D."/>
            <person name="Muzemil S."/>
            <person name="Studholme D.J."/>
        </authorList>
    </citation>
    <scope>NUCLEOTIDE SEQUENCE [LARGE SCALE GENOMIC DNA]</scope>
</reference>
<name>A0A427AZM9_ENSVE</name>
<evidence type="ECO:0000313" key="2">
    <source>
        <dbReference type="EMBL" id="RRT81711.1"/>
    </source>
</evidence>
<evidence type="ECO:0000256" key="1">
    <source>
        <dbReference type="SAM" id="MobiDB-lite"/>
    </source>
</evidence>
<sequence>MANPQVCHFLLDLEALHFILPSPSSPDSWQLRPSHQAHGQTQAVSVSPETSHEAGEGKGERKRRWRLLMDMNGEAGNLRSALTDSSSLKQKGDWKDVALISFSFVAYVYISEKIGSILPCLVVHEHAEIFTVSPPLF</sequence>
<organism evidence="2 3">
    <name type="scientific">Ensete ventricosum</name>
    <name type="common">Abyssinian banana</name>
    <name type="synonym">Musa ensete</name>
    <dbReference type="NCBI Taxonomy" id="4639"/>
    <lineage>
        <taxon>Eukaryota</taxon>
        <taxon>Viridiplantae</taxon>
        <taxon>Streptophyta</taxon>
        <taxon>Embryophyta</taxon>
        <taxon>Tracheophyta</taxon>
        <taxon>Spermatophyta</taxon>
        <taxon>Magnoliopsida</taxon>
        <taxon>Liliopsida</taxon>
        <taxon>Zingiberales</taxon>
        <taxon>Musaceae</taxon>
        <taxon>Ensete</taxon>
    </lineage>
</organism>
<protein>
    <submittedName>
        <fullName evidence="2">Uncharacterized protein</fullName>
    </submittedName>
</protein>
<evidence type="ECO:0000313" key="3">
    <source>
        <dbReference type="Proteomes" id="UP000287651"/>
    </source>
</evidence>
<feature type="compositionally biased region" description="Basic and acidic residues" evidence="1">
    <location>
        <begin position="50"/>
        <end position="59"/>
    </location>
</feature>
<comment type="caution">
    <text evidence="2">The sequence shown here is derived from an EMBL/GenBank/DDBJ whole genome shotgun (WGS) entry which is preliminary data.</text>
</comment>